<feature type="domain" description="SusD-like N-terminal" evidence="7">
    <location>
        <begin position="25"/>
        <end position="218"/>
    </location>
</feature>
<dbReference type="AlphaFoldDB" id="E4T0V9"/>
<keyword evidence="9" id="KW-1185">Reference proteome</keyword>
<name>E4T0V9_PALPW</name>
<dbReference type="GO" id="GO:0009279">
    <property type="term" value="C:cell outer membrane"/>
    <property type="evidence" value="ECO:0007669"/>
    <property type="project" value="UniProtKB-SubCell"/>
</dbReference>
<dbReference type="STRING" id="694427.Palpr_0072"/>
<dbReference type="PROSITE" id="PS51257">
    <property type="entry name" value="PROKAR_LIPOPROTEIN"/>
    <property type="match status" value="1"/>
</dbReference>
<dbReference type="EMBL" id="CP002345">
    <property type="protein sequence ID" value="ADQ78234.1"/>
    <property type="molecule type" value="Genomic_DNA"/>
</dbReference>
<comment type="similarity">
    <text evidence="2">Belongs to the SusD family.</text>
</comment>
<evidence type="ECO:0000256" key="2">
    <source>
        <dbReference type="ARBA" id="ARBA00006275"/>
    </source>
</evidence>
<evidence type="ECO:0000256" key="4">
    <source>
        <dbReference type="ARBA" id="ARBA00023136"/>
    </source>
</evidence>
<evidence type="ECO:0000256" key="1">
    <source>
        <dbReference type="ARBA" id="ARBA00004442"/>
    </source>
</evidence>
<dbReference type="KEGG" id="ppn:Palpr_0072"/>
<dbReference type="Pfam" id="PF14322">
    <property type="entry name" value="SusD-like_3"/>
    <property type="match status" value="1"/>
</dbReference>
<dbReference type="InterPro" id="IPR012944">
    <property type="entry name" value="SusD_RagB_dom"/>
</dbReference>
<dbReference type="InterPro" id="IPR011990">
    <property type="entry name" value="TPR-like_helical_dom_sf"/>
</dbReference>
<sequence length="519" mass="58289">MNNINRIITLSFILLSLLGCSSDLLDKTPKDRLSPATFYQNETQCKMALMGVYNALQPNATPTHFYQFEFMSDNGYCQAAWQGSNEIGSWSTNSNSWGPNAKWSQDYAIISRANQFIQDISTASVSDDVKAPMVAEAKFLRGYAYSDLITYFGDVPLITKVLPLADAYVKRNAKAEVLTQILTDLTDAASGLPTSYSKENIGRATKGAALAYKAKILLYNQKWAEAAQAAKDVMDLKVYDFYPNYSDLFTEAHENNVEVIFDIQYIPTTQSQPWPAEPFVLGTWQTSNITADMINSYYMTNGKPITDATSGYNDQNPYKNRDPRLDATVVLPGTKYGTATFIPASYDEYPCGAKPRKYAEYGIADVNNSSLNTILMRYADICLMRAEALVESGSTAQEIYDLIDKVRARVGMPTVESVEGTGLSQAQLRQIIRHERRVEFCMEGTRYADMLRWKDESLVHDVYGYDKTKLSDPTNPAKWVFSQIKIDTRTFNATKGWLWPIPQSDILINKNLLPNNPGY</sequence>
<evidence type="ECO:0000259" key="6">
    <source>
        <dbReference type="Pfam" id="PF07980"/>
    </source>
</evidence>
<keyword evidence="4" id="KW-0472">Membrane</keyword>
<dbReference type="eggNOG" id="COG1435">
    <property type="taxonomic scope" value="Bacteria"/>
</dbReference>
<keyword evidence="5" id="KW-0998">Cell outer membrane</keyword>
<evidence type="ECO:0000313" key="8">
    <source>
        <dbReference type="EMBL" id="ADQ78234.1"/>
    </source>
</evidence>
<dbReference type="Pfam" id="PF07980">
    <property type="entry name" value="SusD_RagB"/>
    <property type="match status" value="1"/>
</dbReference>
<protein>
    <submittedName>
        <fullName evidence="8">RagB/SusD domain protein</fullName>
    </submittedName>
</protein>
<dbReference type="CDD" id="cd08977">
    <property type="entry name" value="SusD"/>
    <property type="match status" value="1"/>
</dbReference>
<dbReference type="Gene3D" id="1.25.40.390">
    <property type="match status" value="1"/>
</dbReference>
<evidence type="ECO:0000256" key="5">
    <source>
        <dbReference type="ARBA" id="ARBA00023237"/>
    </source>
</evidence>
<gene>
    <name evidence="8" type="ordered locus">Palpr_0072</name>
</gene>
<dbReference type="InterPro" id="IPR033985">
    <property type="entry name" value="SusD-like_N"/>
</dbReference>
<evidence type="ECO:0000313" key="9">
    <source>
        <dbReference type="Proteomes" id="UP000008718"/>
    </source>
</evidence>
<keyword evidence="3" id="KW-0732">Signal</keyword>
<feature type="domain" description="RagB/SusD" evidence="6">
    <location>
        <begin position="266"/>
        <end position="519"/>
    </location>
</feature>
<comment type="subcellular location">
    <subcellularLocation>
        <location evidence="1">Cell outer membrane</location>
    </subcellularLocation>
</comment>
<dbReference type="Proteomes" id="UP000008718">
    <property type="component" value="Chromosome"/>
</dbReference>
<reference key="1">
    <citation type="submission" date="2010-11" db="EMBL/GenBank/DDBJ databases">
        <title>The complete genome of Paludibacter propionicigenes DSM 17365.</title>
        <authorList>
            <consortium name="US DOE Joint Genome Institute (JGI-PGF)"/>
            <person name="Lucas S."/>
            <person name="Copeland A."/>
            <person name="Lapidus A."/>
            <person name="Bruce D."/>
            <person name="Goodwin L."/>
            <person name="Pitluck S."/>
            <person name="Kyrpides N."/>
            <person name="Mavromatis K."/>
            <person name="Ivanova N."/>
            <person name="Munk A.C."/>
            <person name="Brettin T."/>
            <person name="Detter J.C."/>
            <person name="Han C."/>
            <person name="Tapia R."/>
            <person name="Land M."/>
            <person name="Hauser L."/>
            <person name="Markowitz V."/>
            <person name="Cheng J.-F."/>
            <person name="Hugenholtz P."/>
            <person name="Woyke T."/>
            <person name="Wu D."/>
            <person name="Gronow S."/>
            <person name="Wellnitz S."/>
            <person name="Brambilla E."/>
            <person name="Klenk H.-P."/>
            <person name="Eisen J.A."/>
        </authorList>
    </citation>
    <scope>NUCLEOTIDE SEQUENCE</scope>
    <source>
        <strain>WB4</strain>
    </source>
</reference>
<reference evidence="8 9" key="2">
    <citation type="journal article" date="2011" name="Stand. Genomic Sci.">
        <title>Complete genome sequence of Paludibacter propionicigenes type strain (WB4).</title>
        <authorList>
            <person name="Gronow S."/>
            <person name="Munk C."/>
            <person name="Lapidus A."/>
            <person name="Nolan M."/>
            <person name="Lucas S."/>
            <person name="Hammon N."/>
            <person name="Deshpande S."/>
            <person name="Cheng J.F."/>
            <person name="Tapia R."/>
            <person name="Han C."/>
            <person name="Goodwin L."/>
            <person name="Pitluck S."/>
            <person name="Liolios K."/>
            <person name="Ivanova N."/>
            <person name="Mavromatis K."/>
            <person name="Mikhailova N."/>
            <person name="Pati A."/>
            <person name="Chen A."/>
            <person name="Palaniappan K."/>
            <person name="Land M."/>
            <person name="Hauser L."/>
            <person name="Chang Y.J."/>
            <person name="Jeffries C.D."/>
            <person name="Brambilla E."/>
            <person name="Rohde M."/>
            <person name="Goker M."/>
            <person name="Detter J.C."/>
            <person name="Woyke T."/>
            <person name="Bristow J."/>
            <person name="Eisen J.A."/>
            <person name="Markowitz V."/>
            <person name="Hugenholtz P."/>
            <person name="Kyrpides N.C."/>
            <person name="Klenk H.P."/>
        </authorList>
    </citation>
    <scope>NUCLEOTIDE SEQUENCE [LARGE SCALE GENOMIC DNA]</scope>
    <source>
        <strain evidence="9">DSM 17365 / JCM 13257 / WB4</strain>
    </source>
</reference>
<evidence type="ECO:0000259" key="7">
    <source>
        <dbReference type="Pfam" id="PF14322"/>
    </source>
</evidence>
<accession>E4T0V9</accession>
<dbReference type="SUPFAM" id="SSF48452">
    <property type="entry name" value="TPR-like"/>
    <property type="match status" value="1"/>
</dbReference>
<organism evidence="8 9">
    <name type="scientific">Paludibacter propionicigenes (strain DSM 17365 / JCM 13257 / WB4)</name>
    <dbReference type="NCBI Taxonomy" id="694427"/>
    <lineage>
        <taxon>Bacteria</taxon>
        <taxon>Pseudomonadati</taxon>
        <taxon>Bacteroidota</taxon>
        <taxon>Bacteroidia</taxon>
        <taxon>Bacteroidales</taxon>
        <taxon>Paludibacteraceae</taxon>
        <taxon>Paludibacter</taxon>
    </lineage>
</organism>
<evidence type="ECO:0000256" key="3">
    <source>
        <dbReference type="ARBA" id="ARBA00022729"/>
    </source>
</evidence>
<dbReference type="HOGENOM" id="CLU_015553_0_0_10"/>
<proteinExistence type="inferred from homology"/>